<sequence length="56" mass="6390">MTYELEIQIEELRAELKNAFDADERREIAAELELAEAEMIVAMAEQHGLVDAEPPF</sequence>
<comment type="caution">
    <text evidence="1">The sequence shown here is derived from an EMBL/GenBank/DDBJ whole genome shotgun (WGS) entry which is preliminary data.</text>
</comment>
<gene>
    <name evidence="1" type="ORF">RNA01_45870</name>
</gene>
<dbReference type="Proteomes" id="UP000321717">
    <property type="component" value="Unassembled WGS sequence"/>
</dbReference>
<keyword evidence="2" id="KW-1185">Reference proteome</keyword>
<protein>
    <submittedName>
        <fullName evidence="1">Uncharacterized protein</fullName>
    </submittedName>
</protein>
<evidence type="ECO:0000313" key="1">
    <source>
        <dbReference type="EMBL" id="GEO87655.1"/>
    </source>
</evidence>
<evidence type="ECO:0000313" key="2">
    <source>
        <dbReference type="Proteomes" id="UP000321717"/>
    </source>
</evidence>
<organism evidence="1 2">
    <name type="scientific">Ciceribacter naphthalenivorans</name>
    <dbReference type="NCBI Taxonomy" id="1118451"/>
    <lineage>
        <taxon>Bacteria</taxon>
        <taxon>Pseudomonadati</taxon>
        <taxon>Pseudomonadota</taxon>
        <taxon>Alphaproteobacteria</taxon>
        <taxon>Hyphomicrobiales</taxon>
        <taxon>Rhizobiaceae</taxon>
        <taxon>Ciceribacter</taxon>
    </lineage>
</organism>
<dbReference type="EMBL" id="BJZP01000088">
    <property type="protein sequence ID" value="GEO87655.1"/>
    <property type="molecule type" value="Genomic_DNA"/>
</dbReference>
<reference evidence="1 2" key="1">
    <citation type="submission" date="2019-07" db="EMBL/GenBank/DDBJ databases">
        <title>Whole genome shotgun sequence of Rhizobium naphthalenivorans NBRC 107585.</title>
        <authorList>
            <person name="Hosoyama A."/>
            <person name="Uohara A."/>
            <person name="Ohji S."/>
            <person name="Ichikawa N."/>
        </authorList>
    </citation>
    <scope>NUCLEOTIDE SEQUENCE [LARGE SCALE GENOMIC DNA]</scope>
    <source>
        <strain evidence="1 2">NBRC 107585</strain>
    </source>
</reference>
<proteinExistence type="predicted"/>
<accession>A0A512HQB6</accession>
<name>A0A512HQB6_9HYPH</name>
<dbReference type="AlphaFoldDB" id="A0A512HQB6"/>
<dbReference type="RefSeq" id="WP_174824576.1">
    <property type="nucleotide sequence ID" value="NZ_BJZP01000088.1"/>
</dbReference>